<dbReference type="SFLD" id="SFLDS00029">
    <property type="entry name" value="Radical_SAM"/>
    <property type="match status" value="1"/>
</dbReference>
<dbReference type="InterPro" id="IPR016431">
    <property type="entry name" value="Pyrv-formate_lyase-activ_prd"/>
</dbReference>
<feature type="binding site" evidence="5">
    <location>
        <position position="83"/>
    </location>
    <ligand>
        <name>[4Fe-4S] cluster</name>
        <dbReference type="ChEBI" id="CHEBI:49883"/>
        <note>4Fe-4S-S-AdoMet</note>
    </ligand>
</feature>
<protein>
    <submittedName>
        <fullName evidence="7">Radical SAM protein</fullName>
    </submittedName>
</protein>
<feature type="binding site" evidence="5">
    <location>
        <position position="86"/>
    </location>
    <ligand>
        <name>[4Fe-4S] cluster</name>
        <dbReference type="ChEBI" id="CHEBI:49883"/>
        <note>4Fe-4S-S-AdoMet</note>
    </ligand>
</feature>
<dbReference type="CDD" id="cd01335">
    <property type="entry name" value="Radical_SAM"/>
    <property type="match status" value="1"/>
</dbReference>
<feature type="domain" description="Radical SAM core" evidence="6">
    <location>
        <begin position="74"/>
        <end position="198"/>
    </location>
</feature>
<evidence type="ECO:0000256" key="4">
    <source>
        <dbReference type="ARBA" id="ARBA00023014"/>
    </source>
</evidence>
<accession>A0A7C3YSR2</accession>
<dbReference type="GO" id="GO:0046872">
    <property type="term" value="F:metal ion binding"/>
    <property type="evidence" value="ECO:0007669"/>
    <property type="project" value="UniProtKB-KW"/>
</dbReference>
<dbReference type="Pfam" id="PF04055">
    <property type="entry name" value="Radical_SAM"/>
    <property type="match status" value="1"/>
</dbReference>
<reference evidence="7" key="1">
    <citation type="journal article" date="2020" name="mSystems">
        <title>Genome- and Community-Level Interaction Insights into Carbon Utilization and Element Cycling Functions of Hydrothermarchaeota in Hydrothermal Sediment.</title>
        <authorList>
            <person name="Zhou Z."/>
            <person name="Liu Y."/>
            <person name="Xu W."/>
            <person name="Pan J."/>
            <person name="Luo Z.H."/>
            <person name="Li M."/>
        </authorList>
    </citation>
    <scope>NUCLEOTIDE SEQUENCE [LARGE SCALE GENOMIC DNA]</scope>
    <source>
        <strain evidence="7">SpSt-906</strain>
    </source>
</reference>
<dbReference type="PIRSF" id="PIRSF004869">
    <property type="entry name" value="PflX_prd"/>
    <property type="match status" value="1"/>
</dbReference>
<dbReference type="SFLD" id="SFLDG01099">
    <property type="entry name" value="Uncharacterised_Radical_SAM_Su"/>
    <property type="match status" value="1"/>
</dbReference>
<dbReference type="AlphaFoldDB" id="A0A7C3YSR2"/>
<dbReference type="InterPro" id="IPR013785">
    <property type="entry name" value="Aldolase_TIM"/>
</dbReference>
<dbReference type="EMBL" id="DTMQ01000017">
    <property type="protein sequence ID" value="HGE99012.1"/>
    <property type="molecule type" value="Genomic_DNA"/>
</dbReference>
<comment type="caution">
    <text evidence="7">The sequence shown here is derived from an EMBL/GenBank/DDBJ whole genome shotgun (WGS) entry which is preliminary data.</text>
</comment>
<keyword evidence="3 5" id="KW-0408">Iron</keyword>
<dbReference type="InterPro" id="IPR007197">
    <property type="entry name" value="rSAM"/>
</dbReference>
<evidence type="ECO:0000256" key="1">
    <source>
        <dbReference type="ARBA" id="ARBA00022691"/>
    </source>
</evidence>
<dbReference type="InterPro" id="IPR058240">
    <property type="entry name" value="rSAM_sf"/>
</dbReference>
<feature type="binding site" evidence="5">
    <location>
        <position position="79"/>
    </location>
    <ligand>
        <name>[4Fe-4S] cluster</name>
        <dbReference type="ChEBI" id="CHEBI:49883"/>
        <note>4Fe-4S-S-AdoMet</note>
    </ligand>
</feature>
<evidence type="ECO:0000256" key="2">
    <source>
        <dbReference type="ARBA" id="ARBA00022723"/>
    </source>
</evidence>
<comment type="cofactor">
    <cofactor evidence="5">
        <name>[4Fe-4S] cluster</name>
        <dbReference type="ChEBI" id="CHEBI:49883"/>
    </cofactor>
    <text evidence="5">Binds 1 [4Fe-4S] cluster. The cluster is coordinated with 3 cysteines and an exchangeable S-adenosyl-L-methionine.</text>
</comment>
<organism evidence="7">
    <name type="scientific">candidate division WOR-3 bacterium</name>
    <dbReference type="NCBI Taxonomy" id="2052148"/>
    <lineage>
        <taxon>Bacteria</taxon>
        <taxon>Bacteria division WOR-3</taxon>
    </lineage>
</organism>
<sequence length="296" mass="33913">MRRPSYLSVNLKEIKEKAVALLENCRLCPRECGVNRLRDEKGHCRTGRYAVISSYGPHFGEEPELVGHSGSGTIFFSNCNLNCLFCQNYEISQLGEGREKNEEELARMMLYLQDIGCHNINLVSPTHIVPQFLEALLVAVKEGLRIPIVYNTGGYDKVETLKLLEGVVDIYMPDAKYSDEGNARRYSNAPNYFSINKLAIKEMHRQVGDLICDERGIAQRGLLIRHLVLPNRIAGSFRVLEFIAQEVSRDSYVNIMAQYRPCYRAHLYLELSRRITEKEYNEVVEYARSLGLHRGF</sequence>
<dbReference type="SUPFAM" id="SSF102114">
    <property type="entry name" value="Radical SAM enzymes"/>
    <property type="match status" value="1"/>
</dbReference>
<evidence type="ECO:0000256" key="3">
    <source>
        <dbReference type="ARBA" id="ARBA00023004"/>
    </source>
</evidence>
<dbReference type="GO" id="GO:0003824">
    <property type="term" value="F:catalytic activity"/>
    <property type="evidence" value="ECO:0007669"/>
    <property type="project" value="InterPro"/>
</dbReference>
<dbReference type="PANTHER" id="PTHR43075:SF1">
    <property type="entry name" value="FORMATE LYASE ACTIVATING ENZYME, PUTATIVE (AFU_ORTHOLOGUE AFUA_2G15630)-RELATED"/>
    <property type="match status" value="1"/>
</dbReference>
<dbReference type="InterPro" id="IPR040085">
    <property type="entry name" value="MJ0674-like"/>
</dbReference>
<gene>
    <name evidence="7" type="ORF">ENX07_02930</name>
</gene>
<keyword evidence="4 5" id="KW-0411">Iron-sulfur</keyword>
<dbReference type="Gene3D" id="3.20.20.70">
    <property type="entry name" value="Aldolase class I"/>
    <property type="match status" value="1"/>
</dbReference>
<dbReference type="GO" id="GO:0051536">
    <property type="term" value="F:iron-sulfur cluster binding"/>
    <property type="evidence" value="ECO:0007669"/>
    <property type="project" value="UniProtKB-KW"/>
</dbReference>
<proteinExistence type="predicted"/>
<evidence type="ECO:0000256" key="5">
    <source>
        <dbReference type="PIRSR" id="PIRSR004869-50"/>
    </source>
</evidence>
<dbReference type="PANTHER" id="PTHR43075">
    <property type="entry name" value="FORMATE LYASE ACTIVATING ENZYME, PUTATIVE (AFU_ORTHOLOGUE AFUA_2G15630)-RELATED"/>
    <property type="match status" value="1"/>
</dbReference>
<keyword evidence="1 5" id="KW-0949">S-adenosyl-L-methionine</keyword>
<evidence type="ECO:0000313" key="7">
    <source>
        <dbReference type="EMBL" id="HGE99012.1"/>
    </source>
</evidence>
<evidence type="ECO:0000259" key="6">
    <source>
        <dbReference type="Pfam" id="PF04055"/>
    </source>
</evidence>
<keyword evidence="2 5" id="KW-0479">Metal-binding</keyword>
<name>A0A7C3YSR2_UNCW3</name>